<reference evidence="1" key="1">
    <citation type="submission" date="2023-07" db="EMBL/GenBank/DDBJ databases">
        <authorList>
            <person name="Pelsma A.J. K."/>
        </authorList>
    </citation>
    <scope>NUCLEOTIDE SEQUENCE</scope>
</reference>
<protein>
    <submittedName>
        <fullName evidence="1">Uncharacterized protein</fullName>
    </submittedName>
</protein>
<dbReference type="AlphaFoldDB" id="A0AA48M0X0"/>
<dbReference type="EMBL" id="OY288114">
    <property type="protein sequence ID" value="CAJ0866753.1"/>
    <property type="molecule type" value="Genomic_DNA"/>
</dbReference>
<proteinExistence type="predicted"/>
<sequence length="85" mass="8681">MIRTALAARCARIVMAAAILAIGADIGAAAATAFFAKSDAASQTYILAIDGNAAAKQTCREVVVETDEGYGVRGTVTRTVCEKSA</sequence>
<gene>
    <name evidence="1" type="ORF">AMST5_01889</name>
</gene>
<name>A0AA48M0X0_9ZZZZ</name>
<evidence type="ECO:0000313" key="1">
    <source>
        <dbReference type="EMBL" id="CAJ0866753.1"/>
    </source>
</evidence>
<organism evidence="1">
    <name type="scientific">freshwater sediment metagenome</name>
    <dbReference type="NCBI Taxonomy" id="556182"/>
    <lineage>
        <taxon>unclassified sequences</taxon>
        <taxon>metagenomes</taxon>
        <taxon>ecological metagenomes</taxon>
    </lineage>
</organism>
<accession>A0AA48M0X0</accession>